<proteinExistence type="inferred from homology"/>
<keyword evidence="3" id="KW-0560">Oxidoreductase</keyword>
<evidence type="ECO:0000256" key="2">
    <source>
        <dbReference type="ARBA" id="ARBA00022857"/>
    </source>
</evidence>
<dbReference type="GO" id="GO:0050085">
    <property type="term" value="F:mannitol 2-dehydrogenase (NADP+) activity"/>
    <property type="evidence" value="ECO:0007669"/>
    <property type="project" value="UniProtKB-ARBA"/>
</dbReference>
<dbReference type="GO" id="GO:0005975">
    <property type="term" value="P:carbohydrate metabolic process"/>
    <property type="evidence" value="ECO:0007669"/>
    <property type="project" value="UniProtKB-ARBA"/>
</dbReference>
<accession>A0A0V1PTT2</accession>
<dbReference type="PRINTS" id="PR00080">
    <property type="entry name" value="SDRFAMILY"/>
</dbReference>
<dbReference type="FunFam" id="3.40.50.720:FF:000090">
    <property type="entry name" value="NADP-dependent mannitol dehydrogenase"/>
    <property type="match status" value="1"/>
</dbReference>
<dbReference type="PANTHER" id="PTHR43008">
    <property type="entry name" value="BENZIL REDUCTASE"/>
    <property type="match status" value="1"/>
</dbReference>
<evidence type="ECO:0000313" key="5">
    <source>
        <dbReference type="Proteomes" id="UP000054251"/>
    </source>
</evidence>
<dbReference type="InterPro" id="IPR020904">
    <property type="entry name" value="Sc_DH/Rdtase_CS"/>
</dbReference>
<gene>
    <name evidence="4" type="ORF">AC631_04607</name>
</gene>
<sequence>MSHPTSVINEQVGPLPTKAPQLSKNVNDLFSLKGKVASVTGSSGGIGWAVAEAYAQAGADVAVWYNSKNADAKAEYLTKTYGVKSKAYKCNISDPEDVEKVIGQIEKDFGTIDVFVANAGVPWTEGRSIEVEGYDSWKKVIDLDLSGVYYCAKAVGKIFKKNGKGSLVFTASMSGHIVNVPQLQAPYNAAKAGVLHLSKSLAVEWAPFARVNTISPGYIATEISDFVPDDVKAKWWQLIPLGREALPQELVGAYLYFASDASTYTTGSDLLVDGGYSAP</sequence>
<dbReference type="RefSeq" id="XP_015465740.1">
    <property type="nucleotide sequence ID" value="XM_015613436.1"/>
</dbReference>
<dbReference type="GeneID" id="26841616"/>
<protein>
    <submittedName>
        <fullName evidence="4">Sorbose reductase SOU1</fullName>
    </submittedName>
</protein>
<dbReference type="Gene3D" id="3.40.50.720">
    <property type="entry name" value="NAD(P)-binding Rossmann-like Domain"/>
    <property type="match status" value="1"/>
</dbReference>
<dbReference type="PANTHER" id="PTHR43008:SF13">
    <property type="entry name" value="L-XYLULOSE REDUCTASE-RELATED"/>
    <property type="match status" value="1"/>
</dbReference>
<dbReference type="InterPro" id="IPR002347">
    <property type="entry name" value="SDR_fam"/>
</dbReference>
<dbReference type="PROSITE" id="PS00061">
    <property type="entry name" value="ADH_SHORT"/>
    <property type="match status" value="1"/>
</dbReference>
<dbReference type="GO" id="GO:0050664">
    <property type="term" value="F:oxidoreductase activity, acting on NAD(P)H, oxygen as acceptor"/>
    <property type="evidence" value="ECO:0007669"/>
    <property type="project" value="TreeGrafter"/>
</dbReference>
<comment type="similarity">
    <text evidence="1">Belongs to the short-chain dehydrogenases/reductases (SDR) family.</text>
</comment>
<dbReference type="AlphaFoldDB" id="A0A0V1PTT2"/>
<dbReference type="Proteomes" id="UP000054251">
    <property type="component" value="Unassembled WGS sequence"/>
</dbReference>
<evidence type="ECO:0000256" key="3">
    <source>
        <dbReference type="ARBA" id="ARBA00023002"/>
    </source>
</evidence>
<reference evidence="4 5" key="1">
    <citation type="submission" date="2015-11" db="EMBL/GenBank/DDBJ databases">
        <title>The genome of Debaryomyces fabryi.</title>
        <authorList>
            <person name="Tafer H."/>
            <person name="Lopandic K."/>
        </authorList>
    </citation>
    <scope>NUCLEOTIDE SEQUENCE [LARGE SCALE GENOMIC DNA]</scope>
    <source>
        <strain evidence="4 5">CBS 789</strain>
    </source>
</reference>
<dbReference type="PRINTS" id="PR00081">
    <property type="entry name" value="GDHRDH"/>
</dbReference>
<dbReference type="InterPro" id="IPR036291">
    <property type="entry name" value="NAD(P)-bd_dom_sf"/>
</dbReference>
<dbReference type="CDD" id="cd05352">
    <property type="entry name" value="MDH-like_SDR_c"/>
    <property type="match status" value="1"/>
</dbReference>
<name>A0A0V1PTT2_9ASCO</name>
<dbReference type="GO" id="GO:0044281">
    <property type="term" value="P:small molecule metabolic process"/>
    <property type="evidence" value="ECO:0007669"/>
    <property type="project" value="UniProtKB-ARBA"/>
</dbReference>
<keyword evidence="5" id="KW-1185">Reference proteome</keyword>
<dbReference type="EMBL" id="LMYN01000129">
    <property type="protein sequence ID" value="KRZ99637.1"/>
    <property type="molecule type" value="Genomic_DNA"/>
</dbReference>
<evidence type="ECO:0000256" key="1">
    <source>
        <dbReference type="ARBA" id="ARBA00006484"/>
    </source>
</evidence>
<dbReference type="SUPFAM" id="SSF51735">
    <property type="entry name" value="NAD(P)-binding Rossmann-fold domains"/>
    <property type="match status" value="1"/>
</dbReference>
<dbReference type="OrthoDB" id="1888931at2759"/>
<dbReference type="Pfam" id="PF13561">
    <property type="entry name" value="adh_short_C2"/>
    <property type="match status" value="1"/>
</dbReference>
<evidence type="ECO:0000313" key="4">
    <source>
        <dbReference type="EMBL" id="KRZ99637.1"/>
    </source>
</evidence>
<keyword evidence="2" id="KW-0521">NADP</keyword>
<comment type="caution">
    <text evidence="4">The sequence shown here is derived from an EMBL/GenBank/DDBJ whole genome shotgun (WGS) entry which is preliminary data.</text>
</comment>
<organism evidence="4 5">
    <name type="scientific">Debaryomyces fabryi</name>
    <dbReference type="NCBI Taxonomy" id="58627"/>
    <lineage>
        <taxon>Eukaryota</taxon>
        <taxon>Fungi</taxon>
        <taxon>Dikarya</taxon>
        <taxon>Ascomycota</taxon>
        <taxon>Saccharomycotina</taxon>
        <taxon>Pichiomycetes</taxon>
        <taxon>Debaryomycetaceae</taxon>
        <taxon>Debaryomyces</taxon>
    </lineage>
</organism>